<name>A0A501XT80_9SPHN</name>
<feature type="transmembrane region" description="Helical" evidence="1">
    <location>
        <begin position="301"/>
        <end position="323"/>
    </location>
</feature>
<dbReference type="Proteomes" id="UP000319897">
    <property type="component" value="Unassembled WGS sequence"/>
</dbReference>
<evidence type="ECO:0008006" key="4">
    <source>
        <dbReference type="Google" id="ProtNLM"/>
    </source>
</evidence>
<feature type="transmembrane region" description="Helical" evidence="1">
    <location>
        <begin position="31"/>
        <end position="47"/>
    </location>
</feature>
<keyword evidence="3" id="KW-1185">Reference proteome</keyword>
<gene>
    <name evidence="2" type="ORF">FJQ54_01995</name>
</gene>
<feature type="transmembrane region" description="Helical" evidence="1">
    <location>
        <begin position="124"/>
        <end position="147"/>
    </location>
</feature>
<keyword evidence="1" id="KW-1133">Transmembrane helix</keyword>
<protein>
    <recommendedName>
        <fullName evidence="4">EpsG family protein</fullName>
    </recommendedName>
</protein>
<keyword evidence="1" id="KW-0812">Transmembrane</keyword>
<dbReference type="EMBL" id="VFSU01000011">
    <property type="protein sequence ID" value="TPE63655.1"/>
    <property type="molecule type" value="Genomic_DNA"/>
</dbReference>
<sequence>MISAYIWPLFIYQLAFPILSLRRVPISIQMILPLALIIPLVGYQGTYSDWSTYRHYVSICQAPGCTYFEPGFDRLTYLASSTIGFKLIEISLWIGIAISFIGLLLCFPSVNPLVLALSLYSAHYVLFLGAIRQALASSLFLLGMGLIQNRHRLLGTLVVTSGAAMHFSGIPALGLAWSGRIVGLFRSMRPFGWILLILLATVATYAIANWLSGLFPRIGETDVGTSATAQTSLGARDAIIAIERALLLAGAMWLVFRERNAETSLLFGLEAAAFILYIGLSAVDRNIAGRMIVLLRVADPIVVWLLFRAKLPVGIAAVFSYILMKSYFTFGTYEFYIE</sequence>
<feature type="transmembrane region" description="Helical" evidence="1">
    <location>
        <begin position="190"/>
        <end position="208"/>
    </location>
</feature>
<feature type="transmembrane region" description="Helical" evidence="1">
    <location>
        <begin position="263"/>
        <end position="281"/>
    </location>
</feature>
<dbReference type="Pfam" id="PF14897">
    <property type="entry name" value="EpsG"/>
    <property type="match status" value="1"/>
</dbReference>
<evidence type="ECO:0000256" key="1">
    <source>
        <dbReference type="SAM" id="Phobius"/>
    </source>
</evidence>
<accession>A0A501XT80</accession>
<reference evidence="2 3" key="1">
    <citation type="submission" date="2019-06" db="EMBL/GenBank/DDBJ databases">
        <authorList>
            <person name="Lee I."/>
            <person name="Jang G.I."/>
            <person name="Hwang C.Y."/>
        </authorList>
    </citation>
    <scope>NUCLEOTIDE SEQUENCE [LARGE SCALE GENOMIC DNA]</scope>
    <source>
        <strain evidence="2 3">PAMC 28131</strain>
    </source>
</reference>
<proteinExistence type="predicted"/>
<dbReference type="AlphaFoldDB" id="A0A501XT80"/>
<organism evidence="2 3">
    <name type="scientific">Sandaracinobacter neustonicus</name>
    <dbReference type="NCBI Taxonomy" id="1715348"/>
    <lineage>
        <taxon>Bacteria</taxon>
        <taxon>Pseudomonadati</taxon>
        <taxon>Pseudomonadota</taxon>
        <taxon>Alphaproteobacteria</taxon>
        <taxon>Sphingomonadales</taxon>
        <taxon>Sphingosinicellaceae</taxon>
        <taxon>Sandaracinobacter</taxon>
    </lineage>
</organism>
<evidence type="ECO:0000313" key="3">
    <source>
        <dbReference type="Proteomes" id="UP000319897"/>
    </source>
</evidence>
<feature type="transmembrane region" description="Helical" evidence="1">
    <location>
        <begin position="6"/>
        <end position="24"/>
    </location>
</feature>
<feature type="transmembrane region" description="Helical" evidence="1">
    <location>
        <begin position="153"/>
        <end position="178"/>
    </location>
</feature>
<feature type="transmembrane region" description="Helical" evidence="1">
    <location>
        <begin position="238"/>
        <end position="256"/>
    </location>
</feature>
<keyword evidence="1" id="KW-0472">Membrane</keyword>
<dbReference type="RefSeq" id="WP_140926639.1">
    <property type="nucleotide sequence ID" value="NZ_VFSU01000011.1"/>
</dbReference>
<evidence type="ECO:0000313" key="2">
    <source>
        <dbReference type="EMBL" id="TPE63655.1"/>
    </source>
</evidence>
<dbReference type="InterPro" id="IPR049458">
    <property type="entry name" value="EpsG-like"/>
</dbReference>
<comment type="caution">
    <text evidence="2">The sequence shown here is derived from an EMBL/GenBank/DDBJ whole genome shotgun (WGS) entry which is preliminary data.</text>
</comment>
<feature type="transmembrane region" description="Helical" evidence="1">
    <location>
        <begin position="90"/>
        <end position="117"/>
    </location>
</feature>